<dbReference type="EMBL" id="QGDH01000219">
    <property type="protein sequence ID" value="RAR02304.1"/>
    <property type="molecule type" value="Genomic_DNA"/>
</dbReference>
<dbReference type="STRING" id="183478.A0A364MSW7"/>
<proteinExistence type="predicted"/>
<evidence type="ECO:0000313" key="2">
    <source>
        <dbReference type="Proteomes" id="UP000249619"/>
    </source>
</evidence>
<gene>
    <name evidence="1" type="ORF">DDE83_008608</name>
</gene>
<dbReference type="Gene3D" id="3.40.50.300">
    <property type="entry name" value="P-loop containing nucleotide triphosphate hydrolases"/>
    <property type="match status" value="1"/>
</dbReference>
<reference evidence="2" key="1">
    <citation type="submission" date="2018-05" db="EMBL/GenBank/DDBJ databases">
        <title>Draft genome sequence of Stemphylium lycopersici strain CIDEFI 213.</title>
        <authorList>
            <person name="Medina R."/>
            <person name="Franco M.E.E."/>
            <person name="Lucentini C.G."/>
            <person name="Saparrat M.C.N."/>
            <person name="Balatti P.A."/>
        </authorList>
    </citation>
    <scope>NUCLEOTIDE SEQUENCE [LARGE SCALE GENOMIC DNA]</scope>
    <source>
        <strain evidence="2">CIDEFI 213</strain>
    </source>
</reference>
<sequence>MRPLQCGLLAEMLLDRNDALETLPPIQAHADRRLFFNVTTPSSIFICGSQGPKKTYQSLNVSVEPLQIDSHALNTKRVLDLMAVKPEEGSVPLYVHTVNRILREMRMSQQATGTRFDYQAFKEEILAADLSPAQLAPLSQRLAMLESFMPQTGDRAKGKHGKSPTGTSWKNQPGLLTIVDLSCPCVSPETACSLFNICLSLFLEQSISCGRVVALDEAHKYMTGSPESAVLTNTLLSTVRLQRHLGARIFVSTQEPTIAPAFLDLCTVTLIHRFSSPAWLRALGAHIALMQQHDPVSVAQRDDSFESSKETAKHLFEKIVRLETGEAFVFAPSATVAIGNPGCSSTSGLTRSYIKVKIRSRLSEDGPSTSCHAYETSGWQVQKETSLNRNAGFPDFGSVAVPPTPSCFVSPGGDLDFVNCATLCADIMSRAHPPMIPRLTYRLMLSSTSRPSTKVLVYASPWYGHTTNGSLYEHCSHWGGGEALQFDLWGDEDLGPSMVLKGGGSFGLVEFQGNNIPPYAILSHT</sequence>
<keyword evidence="2" id="KW-1185">Reference proteome</keyword>
<dbReference type="AlphaFoldDB" id="A0A364MSW7"/>
<organism evidence="1 2">
    <name type="scientific">Stemphylium lycopersici</name>
    <name type="common">Tomato gray leaf spot disease fungus</name>
    <name type="synonym">Thyrospora lycopersici</name>
    <dbReference type="NCBI Taxonomy" id="183478"/>
    <lineage>
        <taxon>Eukaryota</taxon>
        <taxon>Fungi</taxon>
        <taxon>Dikarya</taxon>
        <taxon>Ascomycota</taxon>
        <taxon>Pezizomycotina</taxon>
        <taxon>Dothideomycetes</taxon>
        <taxon>Pleosporomycetidae</taxon>
        <taxon>Pleosporales</taxon>
        <taxon>Pleosporineae</taxon>
        <taxon>Pleosporaceae</taxon>
        <taxon>Stemphylium</taxon>
    </lineage>
</organism>
<dbReference type="GO" id="GO:0016787">
    <property type="term" value="F:hydrolase activity"/>
    <property type="evidence" value="ECO:0007669"/>
    <property type="project" value="UniProtKB-KW"/>
</dbReference>
<evidence type="ECO:0000313" key="1">
    <source>
        <dbReference type="EMBL" id="RAR02304.1"/>
    </source>
</evidence>
<dbReference type="Proteomes" id="UP000249619">
    <property type="component" value="Unassembled WGS sequence"/>
</dbReference>
<dbReference type="InterPro" id="IPR027417">
    <property type="entry name" value="P-loop_NTPase"/>
</dbReference>
<comment type="caution">
    <text evidence="1">The sequence shown here is derived from an EMBL/GenBank/DDBJ whole genome shotgun (WGS) entry which is preliminary data.</text>
</comment>
<keyword evidence="1" id="KW-0378">Hydrolase</keyword>
<accession>A0A364MSW7</accession>
<protein>
    <submittedName>
        <fullName evidence="1">p-loop containing nucleoside triphosphate hydrolase</fullName>
    </submittedName>
</protein>
<name>A0A364MSW7_STELY</name>